<evidence type="ECO:0000256" key="1">
    <source>
        <dbReference type="SAM" id="SignalP"/>
    </source>
</evidence>
<organism evidence="2 3">
    <name type="scientific">Helianthus annuus</name>
    <name type="common">Common sunflower</name>
    <dbReference type="NCBI Taxonomy" id="4232"/>
    <lineage>
        <taxon>Eukaryota</taxon>
        <taxon>Viridiplantae</taxon>
        <taxon>Streptophyta</taxon>
        <taxon>Embryophyta</taxon>
        <taxon>Tracheophyta</taxon>
        <taxon>Spermatophyta</taxon>
        <taxon>Magnoliopsida</taxon>
        <taxon>eudicotyledons</taxon>
        <taxon>Gunneridae</taxon>
        <taxon>Pentapetalae</taxon>
        <taxon>asterids</taxon>
        <taxon>campanulids</taxon>
        <taxon>Asterales</taxon>
        <taxon>Asteraceae</taxon>
        <taxon>Asteroideae</taxon>
        <taxon>Heliantheae alliance</taxon>
        <taxon>Heliantheae</taxon>
        <taxon>Helianthus</taxon>
    </lineage>
</organism>
<evidence type="ECO:0000313" key="2">
    <source>
        <dbReference type="EMBL" id="OTG14549.1"/>
    </source>
</evidence>
<keyword evidence="3" id="KW-1185">Reference proteome</keyword>
<keyword evidence="1" id="KW-0732">Signal</keyword>
<dbReference type="InParanoid" id="A0A251TUU9"/>
<proteinExistence type="predicted"/>
<dbReference type="Proteomes" id="UP000215914">
    <property type="component" value="Chromosome 9"/>
</dbReference>
<evidence type="ECO:0000313" key="3">
    <source>
        <dbReference type="Proteomes" id="UP000215914"/>
    </source>
</evidence>
<sequence>MRVLVLLCYCVMSLFNLHGLFPRKRGKDVVNLVDQKHQKKNEVVISSMCET</sequence>
<gene>
    <name evidence="2" type="ORF">HannXRQ_Chr09g0250691</name>
</gene>
<reference evidence="3" key="1">
    <citation type="journal article" date="2017" name="Nature">
        <title>The sunflower genome provides insights into oil metabolism, flowering and Asterid evolution.</title>
        <authorList>
            <person name="Badouin H."/>
            <person name="Gouzy J."/>
            <person name="Grassa C.J."/>
            <person name="Murat F."/>
            <person name="Staton S.E."/>
            <person name="Cottret L."/>
            <person name="Lelandais-Briere C."/>
            <person name="Owens G.L."/>
            <person name="Carrere S."/>
            <person name="Mayjonade B."/>
            <person name="Legrand L."/>
            <person name="Gill N."/>
            <person name="Kane N.C."/>
            <person name="Bowers J.E."/>
            <person name="Hubner S."/>
            <person name="Bellec A."/>
            <person name="Berard A."/>
            <person name="Berges H."/>
            <person name="Blanchet N."/>
            <person name="Boniface M.C."/>
            <person name="Brunel D."/>
            <person name="Catrice O."/>
            <person name="Chaidir N."/>
            <person name="Claudel C."/>
            <person name="Donnadieu C."/>
            <person name="Faraut T."/>
            <person name="Fievet G."/>
            <person name="Helmstetter N."/>
            <person name="King M."/>
            <person name="Knapp S.J."/>
            <person name="Lai Z."/>
            <person name="Le Paslier M.C."/>
            <person name="Lippi Y."/>
            <person name="Lorenzon L."/>
            <person name="Mandel J.R."/>
            <person name="Marage G."/>
            <person name="Marchand G."/>
            <person name="Marquand E."/>
            <person name="Bret-Mestries E."/>
            <person name="Morien E."/>
            <person name="Nambeesan S."/>
            <person name="Nguyen T."/>
            <person name="Pegot-Espagnet P."/>
            <person name="Pouilly N."/>
            <person name="Raftis F."/>
            <person name="Sallet E."/>
            <person name="Schiex T."/>
            <person name="Thomas J."/>
            <person name="Vandecasteele C."/>
            <person name="Vares D."/>
            <person name="Vear F."/>
            <person name="Vautrin S."/>
            <person name="Crespi M."/>
            <person name="Mangin B."/>
            <person name="Burke J.M."/>
            <person name="Salse J."/>
            <person name="Munos S."/>
            <person name="Vincourt P."/>
            <person name="Rieseberg L.H."/>
            <person name="Langlade N.B."/>
        </authorList>
    </citation>
    <scope>NUCLEOTIDE SEQUENCE [LARGE SCALE GENOMIC DNA]</scope>
    <source>
        <strain evidence="3">cv. SF193</strain>
    </source>
</reference>
<name>A0A251TUU9_HELAN</name>
<accession>A0A251TUU9</accession>
<dbReference type="EMBL" id="CM007898">
    <property type="protein sequence ID" value="OTG14549.1"/>
    <property type="molecule type" value="Genomic_DNA"/>
</dbReference>
<feature type="chain" id="PRO_5012422602" evidence="1">
    <location>
        <begin position="20"/>
        <end position="51"/>
    </location>
</feature>
<protein>
    <submittedName>
        <fullName evidence="2">Uncharacterized protein</fullName>
    </submittedName>
</protein>
<dbReference type="AlphaFoldDB" id="A0A251TUU9"/>
<feature type="signal peptide" evidence="1">
    <location>
        <begin position="1"/>
        <end position="19"/>
    </location>
</feature>